<feature type="compositionally biased region" description="Polar residues" evidence="1">
    <location>
        <begin position="1"/>
        <end position="18"/>
    </location>
</feature>
<feature type="non-terminal residue" evidence="2">
    <location>
        <position position="99"/>
    </location>
</feature>
<keyword evidence="3" id="KW-1185">Reference proteome</keyword>
<feature type="region of interest" description="Disordered" evidence="1">
    <location>
        <begin position="1"/>
        <end position="24"/>
    </location>
</feature>
<gene>
    <name evidence="2" type="ORF">E2562_003107</name>
</gene>
<feature type="region of interest" description="Disordered" evidence="1">
    <location>
        <begin position="77"/>
        <end position="99"/>
    </location>
</feature>
<evidence type="ECO:0000313" key="2">
    <source>
        <dbReference type="EMBL" id="KAF0921306.1"/>
    </source>
</evidence>
<accession>A0A6G1E9Q1</accession>
<evidence type="ECO:0000256" key="1">
    <source>
        <dbReference type="SAM" id="MobiDB-lite"/>
    </source>
</evidence>
<name>A0A6G1E9Q1_9ORYZ</name>
<dbReference type="EMBL" id="SPHZ02000004">
    <property type="protein sequence ID" value="KAF0921306.1"/>
    <property type="molecule type" value="Genomic_DNA"/>
</dbReference>
<sequence>MRRISSRQNVEVNTGSRSDTMDCGMPWRRKMSVKKACTTDSAVYECASGMKWQYLLKRSTTERMTDFPFTFGRASMKSRPMSAQTTVGMGSGRRRPAGC</sequence>
<reference evidence="2 3" key="1">
    <citation type="submission" date="2019-11" db="EMBL/GenBank/DDBJ databases">
        <title>Whole genome sequence of Oryza granulata.</title>
        <authorList>
            <person name="Li W."/>
        </authorList>
    </citation>
    <scope>NUCLEOTIDE SEQUENCE [LARGE SCALE GENOMIC DNA]</scope>
    <source>
        <strain evidence="3">cv. Menghai</strain>
        <tissue evidence="2">Leaf</tissue>
    </source>
</reference>
<evidence type="ECO:0000313" key="3">
    <source>
        <dbReference type="Proteomes" id="UP000479710"/>
    </source>
</evidence>
<dbReference type="Proteomes" id="UP000479710">
    <property type="component" value="Unassembled WGS sequence"/>
</dbReference>
<proteinExistence type="predicted"/>
<dbReference type="AlphaFoldDB" id="A0A6G1E9Q1"/>
<protein>
    <submittedName>
        <fullName evidence="2">Uncharacterized protein</fullName>
    </submittedName>
</protein>
<comment type="caution">
    <text evidence="2">The sequence shown here is derived from an EMBL/GenBank/DDBJ whole genome shotgun (WGS) entry which is preliminary data.</text>
</comment>
<organism evidence="2 3">
    <name type="scientific">Oryza meyeriana var. granulata</name>
    <dbReference type="NCBI Taxonomy" id="110450"/>
    <lineage>
        <taxon>Eukaryota</taxon>
        <taxon>Viridiplantae</taxon>
        <taxon>Streptophyta</taxon>
        <taxon>Embryophyta</taxon>
        <taxon>Tracheophyta</taxon>
        <taxon>Spermatophyta</taxon>
        <taxon>Magnoliopsida</taxon>
        <taxon>Liliopsida</taxon>
        <taxon>Poales</taxon>
        <taxon>Poaceae</taxon>
        <taxon>BOP clade</taxon>
        <taxon>Oryzoideae</taxon>
        <taxon>Oryzeae</taxon>
        <taxon>Oryzinae</taxon>
        <taxon>Oryza</taxon>
        <taxon>Oryza meyeriana</taxon>
    </lineage>
</organism>